<dbReference type="PANTHER" id="PTHR37984">
    <property type="entry name" value="PROTEIN CBG26694"/>
    <property type="match status" value="1"/>
</dbReference>
<proteinExistence type="predicted"/>
<organism evidence="3 4">
    <name type="scientific">Heterodera trifolii</name>
    <dbReference type="NCBI Taxonomy" id="157864"/>
    <lineage>
        <taxon>Eukaryota</taxon>
        <taxon>Metazoa</taxon>
        <taxon>Ecdysozoa</taxon>
        <taxon>Nematoda</taxon>
        <taxon>Chromadorea</taxon>
        <taxon>Rhabditida</taxon>
        <taxon>Tylenchina</taxon>
        <taxon>Tylenchomorpha</taxon>
        <taxon>Tylenchoidea</taxon>
        <taxon>Heteroderidae</taxon>
        <taxon>Heteroderinae</taxon>
        <taxon>Heterodera</taxon>
    </lineage>
</organism>
<sequence length="183" mass="20317">MVIHQHSTPEIVVTDQGRQFTSGIFNDLAKIYGFEHVTTTPYHQQANGMAEGTMQRQTLAQEQPEECHVKAREEKCIEQLKQQTVKDTKNGEREKYGGRFLLVNAVMLETETVDAEFGAIGATLEVELDVERGETATRTKSVSGRGTWRNSDQNEVGEGPSTSTSSAHLTDFGTFFNYIGGNQ</sequence>
<dbReference type="AlphaFoldDB" id="A0ABD2IDP9"/>
<dbReference type="PANTHER" id="PTHR37984:SF5">
    <property type="entry name" value="PROTEIN NYNRIN-LIKE"/>
    <property type="match status" value="1"/>
</dbReference>
<feature type="compositionally biased region" description="Polar residues" evidence="1">
    <location>
        <begin position="138"/>
        <end position="167"/>
    </location>
</feature>
<evidence type="ECO:0000256" key="1">
    <source>
        <dbReference type="SAM" id="MobiDB-lite"/>
    </source>
</evidence>
<dbReference type="InterPro" id="IPR050951">
    <property type="entry name" value="Retrovirus_Pol_polyprotein"/>
</dbReference>
<dbReference type="PROSITE" id="PS50994">
    <property type="entry name" value="INTEGRASE"/>
    <property type="match status" value="1"/>
</dbReference>
<comment type="caution">
    <text evidence="3">The sequence shown here is derived from an EMBL/GenBank/DDBJ whole genome shotgun (WGS) entry which is preliminary data.</text>
</comment>
<feature type="domain" description="Integrase catalytic" evidence="2">
    <location>
        <begin position="1"/>
        <end position="55"/>
    </location>
</feature>
<evidence type="ECO:0000313" key="4">
    <source>
        <dbReference type="Proteomes" id="UP001620626"/>
    </source>
</evidence>
<evidence type="ECO:0000259" key="2">
    <source>
        <dbReference type="PROSITE" id="PS50994"/>
    </source>
</evidence>
<dbReference type="SUPFAM" id="SSF53098">
    <property type="entry name" value="Ribonuclease H-like"/>
    <property type="match status" value="1"/>
</dbReference>
<feature type="region of interest" description="Disordered" evidence="1">
    <location>
        <begin position="133"/>
        <end position="167"/>
    </location>
</feature>
<dbReference type="InterPro" id="IPR012337">
    <property type="entry name" value="RNaseH-like_sf"/>
</dbReference>
<dbReference type="Proteomes" id="UP001620626">
    <property type="component" value="Unassembled WGS sequence"/>
</dbReference>
<name>A0ABD2IDP9_9BILA</name>
<gene>
    <name evidence="3" type="ORF">niasHT_033966</name>
</gene>
<dbReference type="Gene3D" id="3.30.420.10">
    <property type="entry name" value="Ribonuclease H-like superfamily/Ribonuclease H"/>
    <property type="match status" value="1"/>
</dbReference>
<dbReference type="InterPro" id="IPR001584">
    <property type="entry name" value="Integrase_cat-core"/>
</dbReference>
<protein>
    <recommendedName>
        <fullName evidence="2">Integrase catalytic domain-containing protein</fullName>
    </recommendedName>
</protein>
<dbReference type="EMBL" id="JBICBT010001228">
    <property type="protein sequence ID" value="KAL3077428.1"/>
    <property type="molecule type" value="Genomic_DNA"/>
</dbReference>
<dbReference type="InterPro" id="IPR036397">
    <property type="entry name" value="RNaseH_sf"/>
</dbReference>
<accession>A0ABD2IDP9</accession>
<evidence type="ECO:0000313" key="3">
    <source>
        <dbReference type="EMBL" id="KAL3077428.1"/>
    </source>
</evidence>
<reference evidence="3 4" key="1">
    <citation type="submission" date="2024-10" db="EMBL/GenBank/DDBJ databases">
        <authorList>
            <person name="Kim D."/>
        </authorList>
    </citation>
    <scope>NUCLEOTIDE SEQUENCE [LARGE SCALE GENOMIC DNA]</scope>
    <source>
        <strain evidence="3">BH-2024</strain>
    </source>
</reference>
<keyword evidence="4" id="KW-1185">Reference proteome</keyword>